<dbReference type="OrthoDB" id="1470350at2759"/>
<organism evidence="1 2">
    <name type="scientific">Sphagnurus paluster</name>
    <dbReference type="NCBI Taxonomy" id="117069"/>
    <lineage>
        <taxon>Eukaryota</taxon>
        <taxon>Fungi</taxon>
        <taxon>Dikarya</taxon>
        <taxon>Basidiomycota</taxon>
        <taxon>Agaricomycotina</taxon>
        <taxon>Agaricomycetes</taxon>
        <taxon>Agaricomycetidae</taxon>
        <taxon>Agaricales</taxon>
        <taxon>Tricholomatineae</taxon>
        <taxon>Lyophyllaceae</taxon>
        <taxon>Sphagnurus</taxon>
    </lineage>
</organism>
<comment type="caution">
    <text evidence="1">The sequence shown here is derived from an EMBL/GenBank/DDBJ whole genome shotgun (WGS) entry which is preliminary data.</text>
</comment>
<evidence type="ECO:0000313" key="2">
    <source>
        <dbReference type="Proteomes" id="UP000717328"/>
    </source>
</evidence>
<proteinExistence type="predicted"/>
<name>A0A9P7G275_9AGAR</name>
<evidence type="ECO:0000313" key="1">
    <source>
        <dbReference type="EMBL" id="KAG5639457.1"/>
    </source>
</evidence>
<dbReference type="SUPFAM" id="SSF48264">
    <property type="entry name" value="Cytochrome P450"/>
    <property type="match status" value="1"/>
</dbReference>
<dbReference type="GO" id="GO:0016705">
    <property type="term" value="F:oxidoreductase activity, acting on paired donors, with incorporation or reduction of molecular oxygen"/>
    <property type="evidence" value="ECO:0007669"/>
    <property type="project" value="InterPro"/>
</dbReference>
<protein>
    <submittedName>
        <fullName evidence="1">Uncharacterized protein</fullName>
    </submittedName>
</protein>
<dbReference type="InterPro" id="IPR036396">
    <property type="entry name" value="Cyt_P450_sf"/>
</dbReference>
<dbReference type="EMBL" id="JABCKI010005720">
    <property type="protein sequence ID" value="KAG5639457.1"/>
    <property type="molecule type" value="Genomic_DNA"/>
</dbReference>
<sequence>MEHISPDEHKYLIEIQDQDAFDPSESAIMYSKSISIILTDPNIDIRMNRLTVGLGLVDMLQWMARAALEMVGQSGLGYSFDSLVEEETENAYARSVKDFLPTAFQLRFFQESTLSTIHKIGTPKFRRALMNFLPHKNLHKLKDIVDAMDNNSNMILDEKKRALEKGDEVLQDKIGQGKDIISILMKANLEASERDRLDKEEVVGQVRVL</sequence>
<keyword evidence="2" id="KW-1185">Reference proteome</keyword>
<gene>
    <name evidence="1" type="ORF">H0H81_001579</name>
</gene>
<reference evidence="1" key="2">
    <citation type="submission" date="2021-10" db="EMBL/GenBank/DDBJ databases">
        <title>Phylogenomics reveals ancestral predisposition of the termite-cultivated fungus Termitomyces towards a domesticated lifestyle.</title>
        <authorList>
            <person name="Auxier B."/>
            <person name="Grum-Grzhimaylo A."/>
            <person name="Cardenas M.E."/>
            <person name="Lodge J.D."/>
            <person name="Laessoe T."/>
            <person name="Pedersen O."/>
            <person name="Smith M.E."/>
            <person name="Kuyper T.W."/>
            <person name="Franco-Molano E.A."/>
            <person name="Baroni T.J."/>
            <person name="Aanen D.K."/>
        </authorList>
    </citation>
    <scope>NUCLEOTIDE SEQUENCE</scope>
    <source>
        <strain evidence="1">D49</strain>
    </source>
</reference>
<dbReference type="AlphaFoldDB" id="A0A9P7G275"/>
<dbReference type="Gene3D" id="1.10.630.10">
    <property type="entry name" value="Cytochrome P450"/>
    <property type="match status" value="1"/>
</dbReference>
<dbReference type="Proteomes" id="UP000717328">
    <property type="component" value="Unassembled WGS sequence"/>
</dbReference>
<dbReference type="GO" id="GO:0005506">
    <property type="term" value="F:iron ion binding"/>
    <property type="evidence" value="ECO:0007669"/>
    <property type="project" value="InterPro"/>
</dbReference>
<dbReference type="GO" id="GO:0004497">
    <property type="term" value="F:monooxygenase activity"/>
    <property type="evidence" value="ECO:0007669"/>
    <property type="project" value="InterPro"/>
</dbReference>
<dbReference type="GO" id="GO:0020037">
    <property type="term" value="F:heme binding"/>
    <property type="evidence" value="ECO:0007669"/>
    <property type="project" value="InterPro"/>
</dbReference>
<accession>A0A9P7G275</accession>
<reference evidence="1" key="1">
    <citation type="submission" date="2021-02" db="EMBL/GenBank/DDBJ databases">
        <authorList>
            <person name="Nieuwenhuis M."/>
            <person name="Van De Peppel L.J.J."/>
        </authorList>
    </citation>
    <scope>NUCLEOTIDE SEQUENCE</scope>
    <source>
        <strain evidence="1">D49</strain>
    </source>
</reference>